<accession>A0A7W9B146</accession>
<feature type="domain" description="Prohead serine protease" evidence="4">
    <location>
        <begin position="49"/>
        <end position="156"/>
    </location>
</feature>
<protein>
    <submittedName>
        <fullName evidence="5">HK97 family phage prohead protease</fullName>
    </submittedName>
</protein>
<evidence type="ECO:0000313" key="5">
    <source>
        <dbReference type="EMBL" id="MBB5704297.1"/>
    </source>
</evidence>
<reference evidence="5 6" key="1">
    <citation type="submission" date="2020-08" db="EMBL/GenBank/DDBJ databases">
        <title>Genomic Encyclopedia of Type Strains, Phase IV (KMG-IV): sequencing the most valuable type-strain genomes for metagenomic binning, comparative biology and taxonomic classification.</title>
        <authorList>
            <person name="Goeker M."/>
        </authorList>
    </citation>
    <scope>NUCLEOTIDE SEQUENCE [LARGE SCALE GENOMIC DNA]</scope>
    <source>
        <strain evidence="5 6">DSM 26944</strain>
    </source>
</reference>
<keyword evidence="2 5" id="KW-0645">Protease</keyword>
<dbReference type="AlphaFoldDB" id="A0A7W9B146"/>
<evidence type="ECO:0000256" key="2">
    <source>
        <dbReference type="ARBA" id="ARBA00022670"/>
    </source>
</evidence>
<organism evidence="5 6">
    <name type="scientific">Brucella daejeonensis</name>
    <dbReference type="NCBI Taxonomy" id="659015"/>
    <lineage>
        <taxon>Bacteria</taxon>
        <taxon>Pseudomonadati</taxon>
        <taxon>Pseudomonadota</taxon>
        <taxon>Alphaproteobacteria</taxon>
        <taxon>Hyphomicrobiales</taxon>
        <taxon>Brucellaceae</taxon>
        <taxon>Brucella/Ochrobactrum group</taxon>
        <taxon>Brucella</taxon>
    </lineage>
</organism>
<keyword evidence="1" id="KW-1188">Viral release from host cell</keyword>
<dbReference type="Proteomes" id="UP000555546">
    <property type="component" value="Unassembled WGS sequence"/>
</dbReference>
<dbReference type="GO" id="GO:0008233">
    <property type="term" value="F:peptidase activity"/>
    <property type="evidence" value="ECO:0007669"/>
    <property type="project" value="UniProtKB-KW"/>
</dbReference>
<evidence type="ECO:0000256" key="1">
    <source>
        <dbReference type="ARBA" id="ARBA00022612"/>
    </source>
</evidence>
<comment type="caution">
    <text evidence="5">The sequence shown here is derived from an EMBL/GenBank/DDBJ whole genome shotgun (WGS) entry which is preliminary data.</text>
</comment>
<evidence type="ECO:0000256" key="3">
    <source>
        <dbReference type="ARBA" id="ARBA00022801"/>
    </source>
</evidence>
<dbReference type="GO" id="GO:0006508">
    <property type="term" value="P:proteolysis"/>
    <property type="evidence" value="ECO:0007669"/>
    <property type="project" value="UniProtKB-KW"/>
</dbReference>
<dbReference type="InterPro" id="IPR054613">
    <property type="entry name" value="Peptidase_S78_dom"/>
</dbReference>
<sequence length="206" mass="22963">MEMTRRAYSCIEVKAVNEERRIIRGVATSPAVDRVGDIVDPMGVKFQNPLPLLWQHKHDKPIGTVKFDAPTEKGINFEAELPVVSEAGTLRDRIEEAWQSIKLGLVRAVSIGFRPIEYSFMEEGGIRFIESEVFELSAVTIPANEQAVISSVGKSLDADAIAHIKKFEFPTEEKQAPAQMSKKVHVARLAAATQKRVPFTINKINH</sequence>
<evidence type="ECO:0000259" key="4">
    <source>
        <dbReference type="Pfam" id="PF04586"/>
    </source>
</evidence>
<dbReference type="EMBL" id="JACIJG010000027">
    <property type="protein sequence ID" value="MBB5704297.1"/>
    <property type="molecule type" value="Genomic_DNA"/>
</dbReference>
<dbReference type="RefSeq" id="WP_183657516.1">
    <property type="nucleotide sequence ID" value="NZ_JACIJG010000027.1"/>
</dbReference>
<name>A0A7W9B146_9HYPH</name>
<proteinExistence type="predicted"/>
<evidence type="ECO:0000313" key="6">
    <source>
        <dbReference type="Proteomes" id="UP000555546"/>
    </source>
</evidence>
<keyword evidence="6" id="KW-1185">Reference proteome</keyword>
<dbReference type="Pfam" id="PF04586">
    <property type="entry name" value="Peptidase_S78"/>
    <property type="match status" value="1"/>
</dbReference>
<keyword evidence="3" id="KW-0378">Hydrolase</keyword>
<gene>
    <name evidence="5" type="ORF">FHS76_004214</name>
</gene>